<sequence>MSENQNQQPGLIGAHVQYAKGAAEATIGDVTGSQPWKASGEQDKAAGLANMKAAGEQRDTSQGYGKVEEWAGKATGCEGMQKEGAASKTE</sequence>
<accession>A0A084QPL2</accession>
<dbReference type="HOGENOM" id="CLU_166315_0_0_1"/>
<evidence type="ECO:0000313" key="1">
    <source>
        <dbReference type="EMBL" id="KFA65897.1"/>
    </source>
</evidence>
<dbReference type="Proteomes" id="UP000028524">
    <property type="component" value="Unassembled WGS sequence"/>
</dbReference>
<organism evidence="1 2">
    <name type="scientific">Stachybotrys chlorohalonatus (strain IBT 40285)</name>
    <dbReference type="NCBI Taxonomy" id="1283841"/>
    <lineage>
        <taxon>Eukaryota</taxon>
        <taxon>Fungi</taxon>
        <taxon>Dikarya</taxon>
        <taxon>Ascomycota</taxon>
        <taxon>Pezizomycotina</taxon>
        <taxon>Sordariomycetes</taxon>
        <taxon>Hypocreomycetidae</taxon>
        <taxon>Hypocreales</taxon>
        <taxon>Stachybotryaceae</taxon>
        <taxon>Stachybotrys</taxon>
    </lineage>
</organism>
<proteinExistence type="predicted"/>
<dbReference type="OrthoDB" id="9999611at2759"/>
<keyword evidence="2" id="KW-1185">Reference proteome</keyword>
<dbReference type="AlphaFoldDB" id="A0A084QPL2"/>
<dbReference type="OMA" id="ITGSHAW"/>
<evidence type="ECO:0008006" key="3">
    <source>
        <dbReference type="Google" id="ProtNLM"/>
    </source>
</evidence>
<gene>
    <name evidence="1" type="ORF">S40285_02364</name>
</gene>
<protein>
    <recommendedName>
        <fullName evidence="3">CsbD-like domain-containing protein</fullName>
    </recommendedName>
</protein>
<name>A0A084QPL2_STAC4</name>
<dbReference type="InParanoid" id="A0A084QPL2"/>
<reference evidence="1 2" key="1">
    <citation type="journal article" date="2014" name="BMC Genomics">
        <title>Comparative genome sequencing reveals chemotype-specific gene clusters in the toxigenic black mold Stachybotrys.</title>
        <authorList>
            <person name="Semeiks J."/>
            <person name="Borek D."/>
            <person name="Otwinowski Z."/>
            <person name="Grishin N.V."/>
        </authorList>
    </citation>
    <scope>NUCLEOTIDE SEQUENCE [LARGE SCALE GENOMIC DNA]</scope>
    <source>
        <strain evidence="1 2">IBT 40285</strain>
    </source>
</reference>
<dbReference type="EMBL" id="KL660533">
    <property type="protein sequence ID" value="KFA65897.1"/>
    <property type="molecule type" value="Genomic_DNA"/>
</dbReference>
<evidence type="ECO:0000313" key="2">
    <source>
        <dbReference type="Proteomes" id="UP000028524"/>
    </source>
</evidence>